<evidence type="ECO:0000256" key="3">
    <source>
        <dbReference type="SAM" id="SignalP"/>
    </source>
</evidence>
<feature type="chain" id="PRO_5029517534" evidence="3">
    <location>
        <begin position="20"/>
        <end position="506"/>
    </location>
</feature>
<keyword evidence="5" id="KW-0808">Transferase</keyword>
<evidence type="ECO:0000259" key="4">
    <source>
        <dbReference type="Pfam" id="PF00884"/>
    </source>
</evidence>
<dbReference type="InterPro" id="IPR017850">
    <property type="entry name" value="Alkaline_phosphatase_core_sf"/>
</dbReference>
<feature type="domain" description="Sulfatase N-terminal" evidence="4">
    <location>
        <begin position="23"/>
        <end position="392"/>
    </location>
</feature>
<name>A0A7K0FLJ1_9SPHI</name>
<dbReference type="GO" id="GO:0016787">
    <property type="term" value="F:hydrolase activity"/>
    <property type="evidence" value="ECO:0007669"/>
    <property type="project" value="UniProtKB-KW"/>
</dbReference>
<evidence type="ECO:0000313" key="5">
    <source>
        <dbReference type="EMBL" id="MRX46828.1"/>
    </source>
</evidence>
<dbReference type="InterPro" id="IPR052701">
    <property type="entry name" value="GAG_Ulvan_Degrading_Sulfatases"/>
</dbReference>
<keyword evidence="6" id="KW-1185">Reference proteome</keyword>
<dbReference type="InterPro" id="IPR024607">
    <property type="entry name" value="Sulfatase_CS"/>
</dbReference>
<dbReference type="Gene3D" id="3.30.1120.10">
    <property type="match status" value="1"/>
</dbReference>
<dbReference type="Gene3D" id="3.40.720.10">
    <property type="entry name" value="Alkaline Phosphatase, subunit A"/>
    <property type="match status" value="1"/>
</dbReference>
<keyword evidence="3" id="KW-0732">Signal</keyword>
<reference evidence="5 6" key="1">
    <citation type="submission" date="2019-11" db="EMBL/GenBank/DDBJ databases">
        <authorList>
            <person name="Cheng Q."/>
            <person name="Yang Z."/>
        </authorList>
    </citation>
    <scope>NUCLEOTIDE SEQUENCE [LARGE SCALE GENOMIC DNA]</scope>
    <source>
        <strain evidence="5 6">HX-22-1</strain>
    </source>
</reference>
<organism evidence="5 6">
    <name type="scientific">Pedobacter puniceum</name>
    <dbReference type="NCBI Taxonomy" id="2666136"/>
    <lineage>
        <taxon>Bacteria</taxon>
        <taxon>Pseudomonadati</taxon>
        <taxon>Bacteroidota</taxon>
        <taxon>Sphingobacteriia</taxon>
        <taxon>Sphingobacteriales</taxon>
        <taxon>Sphingobacteriaceae</taxon>
        <taxon>Pedobacter</taxon>
    </lineage>
</organism>
<keyword evidence="2 5" id="KW-0378">Hydrolase</keyword>
<accession>A0A7K0FLJ1</accession>
<dbReference type="GO" id="GO:0016740">
    <property type="term" value="F:transferase activity"/>
    <property type="evidence" value="ECO:0007669"/>
    <property type="project" value="UniProtKB-KW"/>
</dbReference>
<dbReference type="PROSITE" id="PS00149">
    <property type="entry name" value="SULFATASE_2"/>
    <property type="match status" value="1"/>
</dbReference>
<dbReference type="AlphaFoldDB" id="A0A7K0FLJ1"/>
<gene>
    <name evidence="5" type="ORF">GJJ64_06495</name>
</gene>
<dbReference type="Proteomes" id="UP000462931">
    <property type="component" value="Unassembled WGS sequence"/>
</dbReference>
<dbReference type="CDD" id="cd16143">
    <property type="entry name" value="ARS_like"/>
    <property type="match status" value="1"/>
</dbReference>
<dbReference type="SUPFAM" id="SSF53649">
    <property type="entry name" value="Alkaline phosphatase-like"/>
    <property type="match status" value="1"/>
</dbReference>
<evidence type="ECO:0000256" key="1">
    <source>
        <dbReference type="ARBA" id="ARBA00008779"/>
    </source>
</evidence>
<feature type="signal peptide" evidence="3">
    <location>
        <begin position="1"/>
        <end position="19"/>
    </location>
</feature>
<dbReference type="Pfam" id="PF00884">
    <property type="entry name" value="Sulfatase"/>
    <property type="match status" value="1"/>
</dbReference>
<dbReference type="PANTHER" id="PTHR43751:SF6">
    <property type="entry name" value="N-ACETYLGALACTOSAMINE-6-O-SULFATASE"/>
    <property type="match status" value="1"/>
</dbReference>
<comment type="caution">
    <text evidence="5">The sequence shown here is derived from an EMBL/GenBank/DDBJ whole genome shotgun (WGS) entry which is preliminary data.</text>
</comment>
<dbReference type="InterPro" id="IPR000917">
    <property type="entry name" value="Sulfatase_N"/>
</dbReference>
<evidence type="ECO:0000256" key="2">
    <source>
        <dbReference type="ARBA" id="ARBA00022801"/>
    </source>
</evidence>
<dbReference type="PROSITE" id="PS00523">
    <property type="entry name" value="SULFATASE_1"/>
    <property type="match status" value="1"/>
</dbReference>
<protein>
    <submittedName>
        <fullName evidence="5">Sulfatase-like hydrolase/transferase</fullName>
    </submittedName>
</protein>
<evidence type="ECO:0000313" key="6">
    <source>
        <dbReference type="Proteomes" id="UP000462931"/>
    </source>
</evidence>
<dbReference type="EMBL" id="WKJI01000001">
    <property type="protein sequence ID" value="MRX46828.1"/>
    <property type="molecule type" value="Genomic_DNA"/>
</dbReference>
<comment type="similarity">
    <text evidence="1">Belongs to the sulfatase family.</text>
</comment>
<sequence length="506" mass="55258">MLRFQFLLFLIIFSATSFAQKRPNIVLIYTDDLGYGDLSCYGAAKIKTPHIDKLAAQGLRFTNGFATSATCTPSRFSLLTGKYAWRKSGTNIAPGNAGLIIPTETPTLPAMLQKAGYKTGAVGKWHLGLGPDGGPNWNGTIKPGPLEIGFDYCFLIPATADRVPTVFMENRHIINLDPKDPIEVDYNKKVGNEPTGEENPELLKMKLSEGHAQTIVNGISRIGYMSGGKKALWKDEELAAHIVTQSVKFIAQNKNNPFFLYLATNDIHVPRAPNQKFVGKSGLGPRGDVILQLDWTVGEVVRALDSLKLTDNTLIIFSSDNGPVLDDGYADFANEMLNGHTPAAHLRGGKYSAFDAGTKVPFIAYWPKNIKPAVSSAAISQVDLYASLAALTKQSLAVSEAPDSFNMLDALLGKSAKSRPYIVQHAVNGTLSLIKNNWKYIEPGKGPEVYPVTNIESGNSANGLLYNLKQDPSEREDLLTQKPKKALKLAKELKRIKENQVTRLSK</sequence>
<dbReference type="PANTHER" id="PTHR43751">
    <property type="entry name" value="SULFATASE"/>
    <property type="match status" value="1"/>
</dbReference>
<proteinExistence type="inferred from homology"/>